<name>A0A6F9XJT4_9LACO</name>
<accession>A0A6F9XJT4</accession>
<dbReference type="InterPro" id="IPR036116">
    <property type="entry name" value="FN3_sf"/>
</dbReference>
<feature type="domain" description="Fibronectin type-III" evidence="1">
    <location>
        <begin position="141"/>
        <end position="224"/>
    </location>
</feature>
<sequence length="367" mass="39595">MSTYAMKDAANITLIDKATGEVVLHTDYANATSTEWQSERVYAKKKNVNAVAFDASKTATLTLETELFDLKLLSVIMGSNLEEGETDLFKKERLTVSATKQLKLSMTPVAGSISVFRLQADGISHAGKEVPAQITGEGTSVPTMPADVSVTAKDTSAVVSWTASKGADTYVIFRDGAQVGTVTKTTFTDTDLTPEKEYVYTVKAINVNGQSPLSAQVVITTAAAGTEVAGSAVTATEEAKQAAQAAATMDEATGINYVLKENGVIQLSDAAVAGDRYVVYYMTHVNRARTITISADKFPKSYELYADAYLREAETGADEFMQIHYHNVRPQSNFTFQQSAAQSTNLSVRFDIFPNADNEMAEYKVIA</sequence>
<proteinExistence type="predicted"/>
<dbReference type="CDD" id="cd00063">
    <property type="entry name" value="FN3"/>
    <property type="match status" value="1"/>
</dbReference>
<dbReference type="SUPFAM" id="SSF49265">
    <property type="entry name" value="Fibronectin type III"/>
    <property type="match status" value="1"/>
</dbReference>
<dbReference type="Pfam" id="PF00041">
    <property type="entry name" value="fn3"/>
    <property type="match status" value="1"/>
</dbReference>
<dbReference type="InterPro" id="IPR003961">
    <property type="entry name" value="FN3_dom"/>
</dbReference>
<dbReference type="InterPro" id="IPR013783">
    <property type="entry name" value="Ig-like_fold"/>
</dbReference>
<comment type="caution">
    <text evidence="2">The sequence shown here is derived from an EMBL/GenBank/DDBJ whole genome shotgun (WGS) entry which is preliminary data.</text>
</comment>
<organism evidence="2">
    <name type="scientific">Ligilactobacillus agilis</name>
    <dbReference type="NCBI Taxonomy" id="1601"/>
    <lineage>
        <taxon>Bacteria</taxon>
        <taxon>Bacillati</taxon>
        <taxon>Bacillota</taxon>
        <taxon>Bacilli</taxon>
        <taxon>Lactobacillales</taxon>
        <taxon>Lactobacillaceae</taxon>
        <taxon>Ligilactobacillus</taxon>
    </lineage>
</organism>
<reference evidence="2" key="1">
    <citation type="submission" date="2019-10" db="EMBL/GenBank/DDBJ databases">
        <title>Lactobacillus agilis SY212 Whole Genome Sequencing Project.</title>
        <authorList>
            <person name="Suzuki S."/>
            <person name="Endo A."/>
            <person name="Maeno S."/>
            <person name="Shiwa Y."/>
            <person name="Matsutani M."/>
            <person name="Kajikawa A."/>
        </authorList>
    </citation>
    <scope>NUCLEOTIDE SEQUENCE</scope>
    <source>
        <strain evidence="2">SY212</strain>
    </source>
</reference>
<dbReference type="AlphaFoldDB" id="A0A6F9XJT4"/>
<dbReference type="EMBL" id="BLAM01000054">
    <property type="protein sequence ID" value="GET05420.1"/>
    <property type="molecule type" value="Genomic_DNA"/>
</dbReference>
<dbReference type="PROSITE" id="PS50853">
    <property type="entry name" value="FN3"/>
    <property type="match status" value="1"/>
</dbReference>
<dbReference type="Gene3D" id="2.60.40.10">
    <property type="entry name" value="Immunoglobulins"/>
    <property type="match status" value="1"/>
</dbReference>
<gene>
    <name evidence="2" type="ORF">SY212_04500</name>
</gene>
<dbReference type="SMART" id="SM00060">
    <property type="entry name" value="FN3"/>
    <property type="match status" value="1"/>
</dbReference>
<dbReference type="RefSeq" id="WP_172584259.1">
    <property type="nucleotide sequence ID" value="NZ_BLAM01000054.1"/>
</dbReference>
<evidence type="ECO:0000259" key="1">
    <source>
        <dbReference type="PROSITE" id="PS50853"/>
    </source>
</evidence>
<protein>
    <submittedName>
        <fullName evidence="2">Cellulose-binding protein</fullName>
    </submittedName>
</protein>
<evidence type="ECO:0000313" key="2">
    <source>
        <dbReference type="EMBL" id="GET05420.1"/>
    </source>
</evidence>
<dbReference type="Proteomes" id="UP000494265">
    <property type="component" value="Unassembled WGS sequence"/>
</dbReference>